<feature type="region of interest" description="Disordered" evidence="1">
    <location>
        <begin position="26"/>
        <end position="130"/>
    </location>
</feature>
<name>A0AA40F6T5_9PEZI</name>
<dbReference type="CDD" id="cd19481">
    <property type="entry name" value="RecA-like_protease"/>
    <property type="match status" value="1"/>
</dbReference>
<dbReference type="SUPFAM" id="SSF52540">
    <property type="entry name" value="P-loop containing nucleoside triphosphate hydrolases"/>
    <property type="match status" value="1"/>
</dbReference>
<dbReference type="GO" id="GO:0016887">
    <property type="term" value="F:ATP hydrolysis activity"/>
    <property type="evidence" value="ECO:0007669"/>
    <property type="project" value="InterPro"/>
</dbReference>
<reference evidence="3" key="1">
    <citation type="submission" date="2023-06" db="EMBL/GenBank/DDBJ databases">
        <title>Genome-scale phylogeny and comparative genomics of the fungal order Sordariales.</title>
        <authorList>
            <consortium name="Lawrence Berkeley National Laboratory"/>
            <person name="Hensen N."/>
            <person name="Bonometti L."/>
            <person name="Westerberg I."/>
            <person name="Brannstrom I.O."/>
            <person name="Guillou S."/>
            <person name="Cros-Aarteil S."/>
            <person name="Calhoun S."/>
            <person name="Haridas S."/>
            <person name="Kuo A."/>
            <person name="Mondo S."/>
            <person name="Pangilinan J."/>
            <person name="Riley R."/>
            <person name="LaButti K."/>
            <person name="Andreopoulos B."/>
            <person name="Lipzen A."/>
            <person name="Chen C."/>
            <person name="Yanf M."/>
            <person name="Daum C."/>
            <person name="Ng V."/>
            <person name="Clum A."/>
            <person name="Steindorff A."/>
            <person name="Ohm R."/>
            <person name="Martin F."/>
            <person name="Silar P."/>
            <person name="Natvig D."/>
            <person name="Lalanne C."/>
            <person name="Gautier V."/>
            <person name="Ament-velasquez S.L."/>
            <person name="Kruys A."/>
            <person name="Hutchinson M.I."/>
            <person name="Powell A.J."/>
            <person name="Barry K."/>
            <person name="Miller A.N."/>
            <person name="Grigoriev I.V."/>
            <person name="Debuchy R."/>
            <person name="Gladieux P."/>
            <person name="Thoren M.H."/>
            <person name="Johannesson H."/>
        </authorList>
    </citation>
    <scope>NUCLEOTIDE SEQUENCE</scope>
    <source>
        <strain evidence="3">SMH3187-1</strain>
    </source>
</reference>
<feature type="compositionally biased region" description="Acidic residues" evidence="1">
    <location>
        <begin position="38"/>
        <end position="51"/>
    </location>
</feature>
<dbReference type="Gene3D" id="3.40.50.300">
    <property type="entry name" value="P-loop containing nucleotide triphosphate hydrolases"/>
    <property type="match status" value="1"/>
</dbReference>
<dbReference type="EMBL" id="JAUKUD010000002">
    <property type="protein sequence ID" value="KAK0752062.1"/>
    <property type="molecule type" value="Genomic_DNA"/>
</dbReference>
<evidence type="ECO:0000259" key="2">
    <source>
        <dbReference type="SMART" id="SM00382"/>
    </source>
</evidence>
<dbReference type="GO" id="GO:0005524">
    <property type="term" value="F:ATP binding"/>
    <property type="evidence" value="ECO:0007669"/>
    <property type="project" value="InterPro"/>
</dbReference>
<dbReference type="PANTHER" id="PTHR46411">
    <property type="entry name" value="FAMILY ATPASE, PUTATIVE-RELATED"/>
    <property type="match status" value="1"/>
</dbReference>
<proteinExistence type="predicted"/>
<dbReference type="Proteomes" id="UP001172155">
    <property type="component" value="Unassembled WGS sequence"/>
</dbReference>
<dbReference type="InterPro" id="IPR003593">
    <property type="entry name" value="AAA+_ATPase"/>
</dbReference>
<comment type="caution">
    <text evidence="3">The sequence shown here is derived from an EMBL/GenBank/DDBJ whole genome shotgun (WGS) entry which is preliminary data.</text>
</comment>
<dbReference type="InterPro" id="IPR003959">
    <property type="entry name" value="ATPase_AAA_core"/>
</dbReference>
<evidence type="ECO:0000313" key="4">
    <source>
        <dbReference type="Proteomes" id="UP001172155"/>
    </source>
</evidence>
<organism evidence="3 4">
    <name type="scientific">Schizothecium vesticola</name>
    <dbReference type="NCBI Taxonomy" id="314040"/>
    <lineage>
        <taxon>Eukaryota</taxon>
        <taxon>Fungi</taxon>
        <taxon>Dikarya</taxon>
        <taxon>Ascomycota</taxon>
        <taxon>Pezizomycotina</taxon>
        <taxon>Sordariomycetes</taxon>
        <taxon>Sordariomycetidae</taxon>
        <taxon>Sordariales</taxon>
        <taxon>Schizotheciaceae</taxon>
        <taxon>Schizothecium</taxon>
    </lineage>
</organism>
<dbReference type="Pfam" id="PF00004">
    <property type="entry name" value="AAA"/>
    <property type="match status" value="1"/>
</dbReference>
<gene>
    <name evidence="3" type="ORF">B0T18DRAFT_403997</name>
</gene>
<dbReference type="Pfam" id="PF22942">
    <property type="entry name" value="DUF7025"/>
    <property type="match status" value="1"/>
</dbReference>
<dbReference type="InterPro" id="IPR056599">
    <property type="entry name" value="AAA_lid_fung"/>
</dbReference>
<dbReference type="InterPro" id="IPR054289">
    <property type="entry name" value="DUF7025"/>
</dbReference>
<evidence type="ECO:0000256" key="1">
    <source>
        <dbReference type="SAM" id="MobiDB-lite"/>
    </source>
</evidence>
<dbReference type="SMART" id="SM00382">
    <property type="entry name" value="AAA"/>
    <property type="match status" value="1"/>
</dbReference>
<keyword evidence="4" id="KW-1185">Reference proteome</keyword>
<dbReference type="AlphaFoldDB" id="A0AA40F6T5"/>
<dbReference type="Pfam" id="PF23232">
    <property type="entry name" value="AAA_lid_13"/>
    <property type="match status" value="1"/>
</dbReference>
<feature type="compositionally biased region" description="Polar residues" evidence="1">
    <location>
        <begin position="93"/>
        <end position="110"/>
    </location>
</feature>
<accession>A0AA40F6T5</accession>
<protein>
    <recommendedName>
        <fullName evidence="2">AAA+ ATPase domain-containing protein</fullName>
    </recommendedName>
</protein>
<feature type="domain" description="AAA+ ATPase" evidence="2">
    <location>
        <begin position="721"/>
        <end position="848"/>
    </location>
</feature>
<dbReference type="PANTHER" id="PTHR46411:SF2">
    <property type="entry name" value="AAA+ ATPASE DOMAIN-CONTAINING PROTEIN"/>
    <property type="match status" value="1"/>
</dbReference>
<evidence type="ECO:0000313" key="3">
    <source>
        <dbReference type="EMBL" id="KAK0752062.1"/>
    </source>
</evidence>
<sequence length="965" mass="109067">MREGAHQRLISLGDWVLASEERVAPVTIVHPPESGNAEPDEVSLGDGEETFGVEQAEEGRGQGDDDTDEQEETPAQSDSGLDQPDPAEHRAPSTDTVSLNSIEYTLSESLGGTEDPNDGDHQDGAHTLGDLEVDPKETWKYHPHITISRDVTKASGFEKEQLAVLQSEPGPVPFKPPVTIFSHPGVELPYFQDHRMKLMLLEQQNKKIARLSLEMDARDAADDLYQIGSSGRQNLSVPSGSAVMADAAIAAVSISEQNFNRIAQLEEDIQRLRGMQHALGSTSWHILHKIEDEQTAYLVEPSWTVGHRQELRLRGNTPIADEAGYLRQRLDIAFVVYKYYRYSHQEKAIQKARDGGDMLPDPEPAFETVQLLSDKMVSAVDEFLNEQPTFKDDFPGWDSKTAIRSPFLFWYHYRSSDRFQQMAESHRSQMQLLSKWIDQNYGQMYSDVDAQFSRGYVSASTMPFFVRPGEVLVSRTRKGIHGYIAESWTSKQDAPSRSLSRIFDDPADKKQASETWGVSAWSYQYDGRFHRVKSTLHIELRFEDDDNGSEVDIATLNVLPLRFAGDEFRAKLDRRGRLMWACRHRNLIAYDETGGEGLAGQGSRYMVDFSTYKKLHPANFRGTSSRPGSVDRKEMDAALMDNDTPPQGPELLVLPDSVTGYNLRQKKWQDLRLDLAQNVTWNKQAFKHLVIDEEIKDLVQALVTSKVEVEQGTDLIQGKGNGLIILLHGGPGTGKTFTAESVAEIAEKPLFRVTCGDIGTRPEAVEKYLESVLHLGKIWDCVVLLDEADVFLEQRTLTDLDRNALVSVFLRVLEYYEGILILTSNRVGTFDEAFKSRIQLSLHYESLNKSQRRTIWENFLDRLGTLEEENSGKKASLDTRKRKLESGDIDFDDIHRHLAELAAHEMNGREIRNAITTGRQLAKFKHESMSYKHLKHVIGVSRKFNKYLESGDYTDDQNAWGRGIK</sequence>
<dbReference type="InterPro" id="IPR027417">
    <property type="entry name" value="P-loop_NTPase"/>
</dbReference>